<dbReference type="PROSITE" id="PS50045">
    <property type="entry name" value="SIGMA54_INTERACT_4"/>
    <property type="match status" value="1"/>
</dbReference>
<dbReference type="Gene3D" id="1.10.8.60">
    <property type="match status" value="1"/>
</dbReference>
<keyword evidence="5" id="KW-0238">DNA-binding</keyword>
<dbReference type="InterPro" id="IPR027417">
    <property type="entry name" value="P-loop_NTPase"/>
</dbReference>
<dbReference type="Pfam" id="PF08448">
    <property type="entry name" value="PAS_4"/>
    <property type="match status" value="1"/>
</dbReference>
<dbReference type="PROSITE" id="PS00676">
    <property type="entry name" value="SIGMA54_INTERACT_2"/>
    <property type="match status" value="1"/>
</dbReference>
<dbReference type="InterPro" id="IPR009057">
    <property type="entry name" value="Homeodomain-like_sf"/>
</dbReference>
<dbReference type="SMART" id="SM00382">
    <property type="entry name" value="AAA"/>
    <property type="match status" value="1"/>
</dbReference>
<gene>
    <name evidence="10" type="ORF">GCM10007857_06990</name>
</gene>
<organism evidence="10 11">
    <name type="scientific">Bradyrhizobium iriomotense</name>
    <dbReference type="NCBI Taxonomy" id="441950"/>
    <lineage>
        <taxon>Bacteria</taxon>
        <taxon>Pseudomonadati</taxon>
        <taxon>Pseudomonadota</taxon>
        <taxon>Alphaproteobacteria</taxon>
        <taxon>Hyphomicrobiales</taxon>
        <taxon>Nitrobacteraceae</taxon>
        <taxon>Bradyrhizobium</taxon>
    </lineage>
</organism>
<dbReference type="InterPro" id="IPR025944">
    <property type="entry name" value="Sigma_54_int_dom_CS"/>
</dbReference>
<evidence type="ECO:0000256" key="2">
    <source>
        <dbReference type="ARBA" id="ARBA00022840"/>
    </source>
</evidence>
<dbReference type="InterPro" id="IPR013656">
    <property type="entry name" value="PAS_4"/>
</dbReference>
<dbReference type="PROSITE" id="PS00675">
    <property type="entry name" value="SIGMA54_INTERACT_1"/>
    <property type="match status" value="1"/>
</dbReference>
<evidence type="ECO:0000256" key="6">
    <source>
        <dbReference type="ARBA" id="ARBA00023159"/>
    </source>
</evidence>
<dbReference type="Gene3D" id="1.10.10.60">
    <property type="entry name" value="Homeodomain-like"/>
    <property type="match status" value="1"/>
</dbReference>
<dbReference type="InterPro" id="IPR002197">
    <property type="entry name" value="HTH_Fis"/>
</dbReference>
<evidence type="ECO:0000313" key="11">
    <source>
        <dbReference type="Proteomes" id="UP001156905"/>
    </source>
</evidence>
<dbReference type="CDD" id="cd00130">
    <property type="entry name" value="PAS"/>
    <property type="match status" value="1"/>
</dbReference>
<feature type="domain" description="Sigma-54 factor interaction" evidence="8">
    <location>
        <begin position="160"/>
        <end position="390"/>
    </location>
</feature>
<protein>
    <submittedName>
        <fullName evidence="10">Sigma-54-dependent Fis family transcriptional regulator</fullName>
    </submittedName>
</protein>
<evidence type="ECO:0000259" key="8">
    <source>
        <dbReference type="PROSITE" id="PS50045"/>
    </source>
</evidence>
<dbReference type="InterPro" id="IPR000014">
    <property type="entry name" value="PAS"/>
</dbReference>
<dbReference type="Pfam" id="PF25601">
    <property type="entry name" value="AAA_lid_14"/>
    <property type="match status" value="1"/>
</dbReference>
<dbReference type="PRINTS" id="PR01590">
    <property type="entry name" value="HTHFIS"/>
</dbReference>
<keyword evidence="7" id="KW-0804">Transcription</keyword>
<dbReference type="PROSITE" id="PS00688">
    <property type="entry name" value="SIGMA54_INTERACT_3"/>
    <property type="match status" value="1"/>
</dbReference>
<evidence type="ECO:0000256" key="1">
    <source>
        <dbReference type="ARBA" id="ARBA00022741"/>
    </source>
</evidence>
<evidence type="ECO:0000259" key="9">
    <source>
        <dbReference type="PROSITE" id="PS50112"/>
    </source>
</evidence>
<dbReference type="EMBL" id="BSOW01000002">
    <property type="protein sequence ID" value="GLR83989.1"/>
    <property type="molecule type" value="Genomic_DNA"/>
</dbReference>
<evidence type="ECO:0000256" key="7">
    <source>
        <dbReference type="ARBA" id="ARBA00023163"/>
    </source>
</evidence>
<keyword evidence="2" id="KW-0067">ATP-binding</keyword>
<dbReference type="Gene3D" id="3.40.50.300">
    <property type="entry name" value="P-loop containing nucleotide triphosphate hydrolases"/>
    <property type="match status" value="1"/>
</dbReference>
<accession>A0ABQ6ASR2</accession>
<dbReference type="Pfam" id="PF00158">
    <property type="entry name" value="Sigma54_activat"/>
    <property type="match status" value="1"/>
</dbReference>
<dbReference type="Pfam" id="PF02954">
    <property type="entry name" value="HTH_8"/>
    <property type="match status" value="1"/>
</dbReference>
<feature type="domain" description="PAS" evidence="9">
    <location>
        <begin position="18"/>
        <end position="59"/>
    </location>
</feature>
<evidence type="ECO:0000256" key="4">
    <source>
        <dbReference type="ARBA" id="ARBA00023015"/>
    </source>
</evidence>
<dbReference type="RefSeq" id="WP_284261115.1">
    <property type="nucleotide sequence ID" value="NZ_BSOW01000002.1"/>
</dbReference>
<keyword evidence="3" id="KW-0902">Two-component regulatory system</keyword>
<dbReference type="InterPro" id="IPR058031">
    <property type="entry name" value="AAA_lid_NorR"/>
</dbReference>
<reference evidence="11" key="1">
    <citation type="journal article" date="2019" name="Int. J. Syst. Evol. Microbiol.">
        <title>The Global Catalogue of Microorganisms (GCM) 10K type strain sequencing project: providing services to taxonomists for standard genome sequencing and annotation.</title>
        <authorList>
            <consortium name="The Broad Institute Genomics Platform"/>
            <consortium name="The Broad Institute Genome Sequencing Center for Infectious Disease"/>
            <person name="Wu L."/>
            <person name="Ma J."/>
        </authorList>
    </citation>
    <scope>NUCLEOTIDE SEQUENCE [LARGE SCALE GENOMIC DNA]</scope>
    <source>
        <strain evidence="11">NBRC 102520</strain>
    </source>
</reference>
<keyword evidence="1" id="KW-0547">Nucleotide-binding</keyword>
<dbReference type="PANTHER" id="PTHR32071">
    <property type="entry name" value="TRANSCRIPTIONAL REGULATORY PROTEIN"/>
    <property type="match status" value="1"/>
</dbReference>
<dbReference type="PROSITE" id="PS50112">
    <property type="entry name" value="PAS"/>
    <property type="match status" value="1"/>
</dbReference>
<dbReference type="CDD" id="cd00009">
    <property type="entry name" value="AAA"/>
    <property type="match status" value="1"/>
</dbReference>
<evidence type="ECO:0000313" key="10">
    <source>
        <dbReference type="EMBL" id="GLR83989.1"/>
    </source>
</evidence>
<keyword evidence="4" id="KW-0805">Transcription regulation</keyword>
<dbReference type="InterPro" id="IPR003593">
    <property type="entry name" value="AAA+_ATPase"/>
</dbReference>
<comment type="caution">
    <text evidence="10">The sequence shown here is derived from an EMBL/GenBank/DDBJ whole genome shotgun (WGS) entry which is preliminary data.</text>
</comment>
<dbReference type="Gene3D" id="3.30.450.20">
    <property type="entry name" value="PAS domain"/>
    <property type="match status" value="1"/>
</dbReference>
<keyword evidence="11" id="KW-1185">Reference proteome</keyword>
<dbReference type="InterPro" id="IPR002078">
    <property type="entry name" value="Sigma_54_int"/>
</dbReference>
<dbReference type="SUPFAM" id="SSF46689">
    <property type="entry name" value="Homeodomain-like"/>
    <property type="match status" value="1"/>
</dbReference>
<dbReference type="SUPFAM" id="SSF55785">
    <property type="entry name" value="PYP-like sensor domain (PAS domain)"/>
    <property type="match status" value="1"/>
</dbReference>
<dbReference type="SUPFAM" id="SSF52540">
    <property type="entry name" value="P-loop containing nucleoside triphosphate hydrolases"/>
    <property type="match status" value="1"/>
</dbReference>
<evidence type="ECO:0000256" key="5">
    <source>
        <dbReference type="ARBA" id="ARBA00023125"/>
    </source>
</evidence>
<dbReference type="Proteomes" id="UP001156905">
    <property type="component" value="Unassembled WGS sequence"/>
</dbReference>
<dbReference type="InterPro" id="IPR035965">
    <property type="entry name" value="PAS-like_dom_sf"/>
</dbReference>
<sequence>MSAPSSVVSDSAYIRARAMETLFERLEHLCEGAIAIDRSGRVVYVNEKYVTAIGLSHESEALGRPIEEIIPNSLMRRVVETGEPIILDIMELGGQQLVVTRMPIEDERGNIIGAIGFVLYDRLEGLKPLLTRVAQLESDLRLARRQLSHARGARFTFADYVGATPGIAQAKELAARAARQNVTVLLTGETGTGKEMLAQAIHNASSRVEKPFVSVNVAAIPDTLIESEFFGTAPGAYTGADRKGREGKFRIADGGTLFLDEIGEMPLQLQAKLLRVLQEREIEPLGSDKVTKIDVRVVAATNVDLHKRVSEGAFRADLYYRLNVLSIGLPPLRDCLDDLPDICARLLEDISATGDYVNARITPSALAALARYDWPGNVRELRNILERALILSDSGRLTGEDFARILPVGADTRPVAQVRTGGTVVPYAEAEAEFEKHTLEQALAASNGQISEAAKLLQISRATFYKKLAKFGLASGPASV</sequence>
<dbReference type="InterPro" id="IPR025943">
    <property type="entry name" value="Sigma_54_int_dom_ATP-bd_2"/>
</dbReference>
<evidence type="ECO:0000256" key="3">
    <source>
        <dbReference type="ARBA" id="ARBA00023012"/>
    </source>
</evidence>
<dbReference type="PANTHER" id="PTHR32071:SF99">
    <property type="entry name" value="TRANSCRIPTIONAL REGULATORY PROTEIN"/>
    <property type="match status" value="1"/>
</dbReference>
<keyword evidence="6" id="KW-0010">Activator</keyword>
<dbReference type="InterPro" id="IPR025662">
    <property type="entry name" value="Sigma_54_int_dom_ATP-bd_1"/>
</dbReference>
<name>A0ABQ6ASR2_9BRAD</name>
<proteinExistence type="predicted"/>